<sequence length="242" mass="26388">MSQNGSNEDVEKAQPRLARVITPGGHPADFSQPSMPLSHRKYGNPVPIGLTSFGCGFFLASALTLYTRQVHIPNMVVPIVILYGGITQTLCGWWEMFLGNTFSATIFGSYGAFNLTYGAIYLPAFGVIQAYQNADGTMKPEFNQAVGLYMMAWMMVTILFILGALRSSLAVLLTLVFTGLTYLTLGIYYFYALDGARIAGGVFGMLATAAAWWAAMSGFWHPDSTFAFIRVGPIDLSPKKRS</sequence>
<dbReference type="InterPro" id="IPR051633">
    <property type="entry name" value="AceTr"/>
</dbReference>
<dbReference type="GO" id="GO:0005886">
    <property type="term" value="C:plasma membrane"/>
    <property type="evidence" value="ECO:0007669"/>
    <property type="project" value="TreeGrafter"/>
</dbReference>
<gene>
    <name evidence="7" type="ORF">M231_05714</name>
</gene>
<feature type="transmembrane region" description="Helical" evidence="6">
    <location>
        <begin position="171"/>
        <end position="191"/>
    </location>
</feature>
<feature type="transmembrane region" description="Helical" evidence="6">
    <location>
        <begin position="102"/>
        <end position="125"/>
    </location>
</feature>
<dbReference type="InParanoid" id="A0A4V1M3I7"/>
<keyword evidence="8" id="KW-1185">Reference proteome</keyword>
<evidence type="ECO:0000256" key="6">
    <source>
        <dbReference type="SAM" id="Phobius"/>
    </source>
</evidence>
<evidence type="ECO:0000256" key="1">
    <source>
        <dbReference type="ARBA" id="ARBA00004141"/>
    </source>
</evidence>
<dbReference type="EMBL" id="SDIL01000080">
    <property type="protein sequence ID" value="RXK37007.1"/>
    <property type="molecule type" value="Genomic_DNA"/>
</dbReference>
<dbReference type="NCBIfam" id="NF038013">
    <property type="entry name" value="AceTr_1"/>
    <property type="match status" value="1"/>
</dbReference>
<dbReference type="PANTHER" id="PTHR31123:SF1">
    <property type="entry name" value="ACCUMULATION OF DYADS PROTEIN 2-RELATED"/>
    <property type="match status" value="1"/>
</dbReference>
<evidence type="ECO:0000256" key="4">
    <source>
        <dbReference type="ARBA" id="ARBA00022989"/>
    </source>
</evidence>
<feature type="transmembrane region" description="Helical" evidence="6">
    <location>
        <begin position="75"/>
        <end position="96"/>
    </location>
</feature>
<keyword evidence="5 6" id="KW-0472">Membrane</keyword>
<comment type="caution">
    <text evidence="7">The sequence shown here is derived from an EMBL/GenBank/DDBJ whole genome shotgun (WGS) entry which is preliminary data.</text>
</comment>
<name>A0A4V1M3I7_TREME</name>
<proteinExistence type="inferred from homology"/>
<dbReference type="STRING" id="5217.A0A4V1M3I7"/>
<dbReference type="PANTHER" id="PTHR31123">
    <property type="entry name" value="ACCUMULATION OF DYADS PROTEIN 2-RELATED"/>
    <property type="match status" value="1"/>
</dbReference>
<reference evidence="7 8" key="1">
    <citation type="submission" date="2016-06" db="EMBL/GenBank/DDBJ databases">
        <title>Evolution of pathogenesis and genome organization in the Tremellales.</title>
        <authorList>
            <person name="Cuomo C."/>
            <person name="Litvintseva A."/>
            <person name="Heitman J."/>
            <person name="Chen Y."/>
            <person name="Sun S."/>
            <person name="Springer D."/>
            <person name="Dromer F."/>
            <person name="Young S."/>
            <person name="Zeng Q."/>
            <person name="Chapman S."/>
            <person name="Gujja S."/>
            <person name="Saif S."/>
            <person name="Birren B."/>
        </authorList>
    </citation>
    <scope>NUCLEOTIDE SEQUENCE [LARGE SCALE GENOMIC DNA]</scope>
    <source>
        <strain evidence="7 8">ATCC 28783</strain>
    </source>
</reference>
<organism evidence="7 8">
    <name type="scientific">Tremella mesenterica</name>
    <name type="common">Jelly fungus</name>
    <dbReference type="NCBI Taxonomy" id="5217"/>
    <lineage>
        <taxon>Eukaryota</taxon>
        <taxon>Fungi</taxon>
        <taxon>Dikarya</taxon>
        <taxon>Basidiomycota</taxon>
        <taxon>Agaricomycotina</taxon>
        <taxon>Tremellomycetes</taxon>
        <taxon>Tremellales</taxon>
        <taxon>Tremellaceae</taxon>
        <taxon>Tremella</taxon>
    </lineage>
</organism>
<keyword evidence="4 6" id="KW-1133">Transmembrane helix</keyword>
<evidence type="ECO:0000256" key="2">
    <source>
        <dbReference type="ARBA" id="ARBA00005587"/>
    </source>
</evidence>
<dbReference type="Pfam" id="PF01184">
    <property type="entry name" value="Gpr1_Fun34_YaaH"/>
    <property type="match status" value="1"/>
</dbReference>
<comment type="subcellular location">
    <subcellularLocation>
        <location evidence="1">Membrane</location>
        <topology evidence="1">Multi-pass membrane protein</topology>
    </subcellularLocation>
</comment>
<evidence type="ECO:0000313" key="8">
    <source>
        <dbReference type="Proteomes" id="UP000289152"/>
    </source>
</evidence>
<dbReference type="VEuPathDB" id="FungiDB:TREMEDRAFT_65818"/>
<dbReference type="AlphaFoldDB" id="A0A4V1M3I7"/>
<dbReference type="Proteomes" id="UP000289152">
    <property type="component" value="Unassembled WGS sequence"/>
</dbReference>
<evidence type="ECO:0008006" key="9">
    <source>
        <dbReference type="Google" id="ProtNLM"/>
    </source>
</evidence>
<feature type="transmembrane region" description="Helical" evidence="6">
    <location>
        <begin position="198"/>
        <end position="215"/>
    </location>
</feature>
<dbReference type="GO" id="GO:0015123">
    <property type="term" value="F:acetate transmembrane transporter activity"/>
    <property type="evidence" value="ECO:0007669"/>
    <property type="project" value="TreeGrafter"/>
</dbReference>
<feature type="transmembrane region" description="Helical" evidence="6">
    <location>
        <begin position="146"/>
        <end position="165"/>
    </location>
</feature>
<evidence type="ECO:0000313" key="7">
    <source>
        <dbReference type="EMBL" id="RXK37007.1"/>
    </source>
</evidence>
<evidence type="ECO:0000256" key="5">
    <source>
        <dbReference type="ARBA" id="ARBA00023136"/>
    </source>
</evidence>
<accession>A0A4V1M3I7</accession>
<keyword evidence="3 6" id="KW-0812">Transmembrane</keyword>
<protein>
    <recommendedName>
        <fullName evidence="9">FUN34 transmembrane protein</fullName>
    </recommendedName>
</protein>
<dbReference type="OrthoDB" id="3648309at2759"/>
<dbReference type="InterPro" id="IPR000791">
    <property type="entry name" value="Gpr1/Fun34/SatP-like"/>
</dbReference>
<feature type="transmembrane region" description="Helical" evidence="6">
    <location>
        <begin position="46"/>
        <end position="66"/>
    </location>
</feature>
<comment type="similarity">
    <text evidence="2">Belongs to the acetate uptake transporter (AceTr) (TC 2.A.96) family.</text>
</comment>
<evidence type="ECO:0000256" key="3">
    <source>
        <dbReference type="ARBA" id="ARBA00022692"/>
    </source>
</evidence>